<evidence type="ECO:0000259" key="3">
    <source>
        <dbReference type="PROSITE" id="PS50157"/>
    </source>
</evidence>
<comment type="caution">
    <text evidence="4">The sequence shown here is derived from an EMBL/GenBank/DDBJ whole genome shotgun (WGS) entry which is preliminary data.</text>
</comment>
<reference evidence="4 5" key="1">
    <citation type="submission" date="2018-03" db="EMBL/GenBank/DDBJ databases">
        <title>Genomes of Pezizomycetes fungi and the evolution of truffles.</title>
        <authorList>
            <person name="Murat C."/>
            <person name="Payen T."/>
            <person name="Noel B."/>
            <person name="Kuo A."/>
            <person name="Martin F.M."/>
        </authorList>
    </citation>
    <scope>NUCLEOTIDE SEQUENCE [LARGE SCALE GENOMIC DNA]</scope>
    <source>
        <strain evidence="4">091103-1</strain>
    </source>
</reference>
<keyword evidence="1" id="KW-0863">Zinc-finger</keyword>
<name>A0A317SP53_9PEZI</name>
<protein>
    <recommendedName>
        <fullName evidence="3">C2H2-type domain-containing protein</fullName>
    </recommendedName>
</protein>
<feature type="region of interest" description="Disordered" evidence="2">
    <location>
        <begin position="148"/>
        <end position="167"/>
    </location>
</feature>
<gene>
    <name evidence="4" type="ORF">C7212DRAFT_364563</name>
</gene>
<organism evidence="4 5">
    <name type="scientific">Tuber magnatum</name>
    <name type="common">white Piedmont truffle</name>
    <dbReference type="NCBI Taxonomy" id="42249"/>
    <lineage>
        <taxon>Eukaryota</taxon>
        <taxon>Fungi</taxon>
        <taxon>Dikarya</taxon>
        <taxon>Ascomycota</taxon>
        <taxon>Pezizomycotina</taxon>
        <taxon>Pezizomycetes</taxon>
        <taxon>Pezizales</taxon>
        <taxon>Tuberaceae</taxon>
        <taxon>Tuber</taxon>
    </lineage>
</organism>
<feature type="compositionally biased region" description="Polar residues" evidence="2">
    <location>
        <begin position="236"/>
        <end position="246"/>
    </location>
</feature>
<dbReference type="GO" id="GO:0008270">
    <property type="term" value="F:zinc ion binding"/>
    <property type="evidence" value="ECO:0007669"/>
    <property type="project" value="UniProtKB-KW"/>
</dbReference>
<evidence type="ECO:0000313" key="4">
    <source>
        <dbReference type="EMBL" id="PWW75377.1"/>
    </source>
</evidence>
<proteinExistence type="predicted"/>
<evidence type="ECO:0000313" key="5">
    <source>
        <dbReference type="Proteomes" id="UP000246991"/>
    </source>
</evidence>
<evidence type="ECO:0000256" key="1">
    <source>
        <dbReference type="PROSITE-ProRule" id="PRU00042"/>
    </source>
</evidence>
<feature type="domain" description="C2H2-type" evidence="3">
    <location>
        <begin position="271"/>
        <end position="300"/>
    </location>
</feature>
<feature type="region of interest" description="Disordered" evidence="2">
    <location>
        <begin position="297"/>
        <end position="321"/>
    </location>
</feature>
<accession>A0A317SP53</accession>
<evidence type="ECO:0000256" key="2">
    <source>
        <dbReference type="SAM" id="MobiDB-lite"/>
    </source>
</evidence>
<keyword evidence="1" id="KW-0479">Metal-binding</keyword>
<feature type="compositionally biased region" description="Polar residues" evidence="2">
    <location>
        <begin position="153"/>
        <end position="163"/>
    </location>
</feature>
<dbReference type="InterPro" id="IPR013087">
    <property type="entry name" value="Znf_C2H2_type"/>
</dbReference>
<dbReference type="EMBL" id="PYWC01000047">
    <property type="protein sequence ID" value="PWW75377.1"/>
    <property type="molecule type" value="Genomic_DNA"/>
</dbReference>
<sequence length="321" mass="35613">MPSLHSTFDTRPAMLYCAGRQPHSTGQEFQETHAAPSGRWGFLNHPRVFYTLSNPNHPSVQPPGYLPTAYGSRQSLEPYDCGNDFQELRFDIQQCQSLPVPPFSPEEYLGWPYEAGVQSSHSHHERQLWGSAGRNITIQGVADTVSYADESDTTSLGQSSPSVPGNHHPGVTVGLDQPLPGASVRQHTFCGISAYTRELARHQSEHPPIQQALEITPLPLIHRGTPLTRMLADTDSYYNPGNPTAHSNRRHRAQQQAQQDTKPPPRKRSSVTCLLCGALFGRNGDLQRHLATAKHMFQRMGRSARGRTASTPTRGLRERTT</sequence>
<dbReference type="AlphaFoldDB" id="A0A317SP53"/>
<dbReference type="PROSITE" id="PS00028">
    <property type="entry name" value="ZINC_FINGER_C2H2_1"/>
    <property type="match status" value="1"/>
</dbReference>
<keyword evidence="5" id="KW-1185">Reference proteome</keyword>
<keyword evidence="1" id="KW-0862">Zinc</keyword>
<dbReference type="PROSITE" id="PS50157">
    <property type="entry name" value="ZINC_FINGER_C2H2_2"/>
    <property type="match status" value="1"/>
</dbReference>
<dbReference type="Proteomes" id="UP000246991">
    <property type="component" value="Unassembled WGS sequence"/>
</dbReference>
<feature type="region of interest" description="Disordered" evidence="2">
    <location>
        <begin position="232"/>
        <end position="269"/>
    </location>
</feature>
<dbReference type="OrthoDB" id="6077919at2759"/>